<dbReference type="AlphaFoldDB" id="K0TK54"/>
<dbReference type="PANTHER" id="PTHR22895:SF0">
    <property type="entry name" value="ARMADILLO REPEAT-CONTAINING PROTEIN 6"/>
    <property type="match status" value="1"/>
</dbReference>
<dbReference type="eggNOG" id="ENOG502S3J3">
    <property type="taxonomic scope" value="Eukaryota"/>
</dbReference>
<dbReference type="InterPro" id="IPR011989">
    <property type="entry name" value="ARM-like"/>
</dbReference>
<proteinExistence type="predicted"/>
<feature type="domain" description="LRRK2 ARM repeat" evidence="4">
    <location>
        <begin position="157"/>
        <end position="344"/>
    </location>
</feature>
<dbReference type="Gene3D" id="1.25.10.10">
    <property type="entry name" value="Leucine-rich Repeat Variant"/>
    <property type="match status" value="1"/>
</dbReference>
<feature type="region of interest" description="Disordered" evidence="3">
    <location>
        <begin position="89"/>
        <end position="122"/>
    </location>
</feature>
<organism evidence="5 6">
    <name type="scientific">Thalassiosira oceanica</name>
    <name type="common">Marine diatom</name>
    <dbReference type="NCBI Taxonomy" id="159749"/>
    <lineage>
        <taxon>Eukaryota</taxon>
        <taxon>Sar</taxon>
        <taxon>Stramenopiles</taxon>
        <taxon>Ochrophyta</taxon>
        <taxon>Bacillariophyta</taxon>
        <taxon>Coscinodiscophyceae</taxon>
        <taxon>Thalassiosirophycidae</taxon>
        <taxon>Thalassiosirales</taxon>
        <taxon>Thalassiosiraceae</taxon>
        <taxon>Thalassiosira</taxon>
    </lineage>
</organism>
<sequence length="493" mass="54736">MRHLFGRYRLLYTSFVRCMKYLNRLQDDALNGRTPSVPADSDRGDIYPYSKNSSLKAYFAKARRLVRGSRRSPGSQSSSDAALSLTTDSIGSSAEEQKREESAAQLAAVNPSGVKARAGAGGGRRLGRSMITDRLLRPTLAGDVADVNLPWSCAIYSVVNWMVAFADVEGIQIMCLKCLPYLLEDESQRTTAQRAGLTDSVLRAMVLFPDSIELHTVAFHTLVLLARPLGGNEGMLFHTAMVNTRGIFNNGSNCSKNGIVIMLDSMRRFAQDEILQAMSCWSLVNVALTPLQKSMLVKLGGLTVTANAMLQHPYNAEVQFRALFALINLVIPSETRPESEEMREFEREIFQQLGEVGEISEKEMLDASVGQISNLVVVAMKNFCSSEAILNRACLVLHNLSLNEEYHSILLWTPNCYQMLEWCLGNYPHDHVLQQSAGGTIQRLNSTLSGDEDLRARLAHSIRAQQQHSLEQARQEAVSLQEQERDSQAMDLS</sequence>
<evidence type="ECO:0000313" key="6">
    <source>
        <dbReference type="Proteomes" id="UP000266841"/>
    </source>
</evidence>
<protein>
    <recommendedName>
        <fullName evidence="4">LRRK2 ARM repeat domain-containing protein</fullName>
    </recommendedName>
</protein>
<keyword evidence="6" id="KW-1185">Reference proteome</keyword>
<evidence type="ECO:0000256" key="3">
    <source>
        <dbReference type="SAM" id="MobiDB-lite"/>
    </source>
</evidence>
<dbReference type="PANTHER" id="PTHR22895">
    <property type="entry name" value="ARMADILLO REPEAT-CONTAINING PROTEIN 6"/>
    <property type="match status" value="1"/>
</dbReference>
<dbReference type="InterPro" id="IPR056597">
    <property type="entry name" value="ARM_LRRK2"/>
</dbReference>
<comment type="caution">
    <text evidence="5">The sequence shown here is derived from an EMBL/GenBank/DDBJ whole genome shotgun (WGS) entry which is preliminary data.</text>
</comment>
<dbReference type="Proteomes" id="UP000266841">
    <property type="component" value="Unassembled WGS sequence"/>
</dbReference>
<gene>
    <name evidence="5" type="ORF">THAOC_00554</name>
</gene>
<evidence type="ECO:0000256" key="2">
    <source>
        <dbReference type="SAM" id="Coils"/>
    </source>
</evidence>
<accession>K0TK54</accession>
<name>K0TK54_THAOC</name>
<dbReference type="InterPro" id="IPR016024">
    <property type="entry name" value="ARM-type_fold"/>
</dbReference>
<keyword evidence="2" id="KW-0175">Coiled coil</keyword>
<evidence type="ECO:0000256" key="1">
    <source>
        <dbReference type="ARBA" id="ARBA00022737"/>
    </source>
</evidence>
<evidence type="ECO:0000313" key="5">
    <source>
        <dbReference type="EMBL" id="EJK77599.1"/>
    </source>
</evidence>
<reference evidence="5 6" key="1">
    <citation type="journal article" date="2012" name="Genome Biol.">
        <title>Genome and low-iron response of an oceanic diatom adapted to chronic iron limitation.</title>
        <authorList>
            <person name="Lommer M."/>
            <person name="Specht M."/>
            <person name="Roy A.S."/>
            <person name="Kraemer L."/>
            <person name="Andreson R."/>
            <person name="Gutowska M.A."/>
            <person name="Wolf J."/>
            <person name="Bergner S.V."/>
            <person name="Schilhabel M.B."/>
            <person name="Klostermeier U.C."/>
            <person name="Beiko R.G."/>
            <person name="Rosenstiel P."/>
            <person name="Hippler M."/>
            <person name="Laroche J."/>
        </authorList>
    </citation>
    <scope>NUCLEOTIDE SEQUENCE [LARGE SCALE GENOMIC DNA]</scope>
    <source>
        <strain evidence="5 6">CCMP1005</strain>
    </source>
</reference>
<dbReference type="OrthoDB" id="45223at2759"/>
<feature type="coiled-coil region" evidence="2">
    <location>
        <begin position="463"/>
        <end position="490"/>
    </location>
</feature>
<dbReference type="Pfam" id="PF23744">
    <property type="entry name" value="ARM_LRRK2"/>
    <property type="match status" value="1"/>
</dbReference>
<keyword evidence="1" id="KW-0677">Repeat</keyword>
<dbReference type="EMBL" id="AGNL01000655">
    <property type="protein sequence ID" value="EJK77599.1"/>
    <property type="molecule type" value="Genomic_DNA"/>
</dbReference>
<dbReference type="SUPFAM" id="SSF48371">
    <property type="entry name" value="ARM repeat"/>
    <property type="match status" value="1"/>
</dbReference>
<evidence type="ECO:0000259" key="4">
    <source>
        <dbReference type="Pfam" id="PF23744"/>
    </source>
</evidence>